<evidence type="ECO:0000256" key="1">
    <source>
        <dbReference type="ARBA" id="ARBA00004141"/>
    </source>
</evidence>
<sequence>MWGRVARSALGPADTGKRETIRSGQSGQVGREEVEGEARRKQRGEEARQGKVEKLEGQLAVISNTPPPHTKTHTHSNMATTEKAQLRDLENGTGTEHTSGKGNSYEVDVGPAAVHDAVFGDVGEDGPNFRAVGVMGSFILMTKANLGLGVLALPSVFGVLGLVPGILLIILIQTIIAYSATVIGSFKLNHPEVYSLADAAYVFGGRAGKETFYVVFTLFMVFIIGSALVGVSTSLNAVSTHGTCTAVFIAVAAIAGWLLGSIRTLGKISWIGWAGIVSIMSAIITLTVAVGVQERPSEAPQTGPWETGVKVIAHPTFASAMSAINGIVFSYGGTPMYFGIVSEMRDPRQFVKPMVLSIFFLTAVYLIIGSIVYHFCGQYVASPALGSAGPLMKKVCYGLAIPGLLASLTIFTHLCGKNLFVRVLHGSPHLSKSTPTHWITWLSCTFGSVIIGYIIASAIPIFGSLIGFIGALICPNVCIVPYVFMWYHDNWRMVPAHERTQRTKIMAGVNALLLLCGAFLTVAGTYGAVVDLINTTVDQKPWSCKDNSGSVKS</sequence>
<dbReference type="PANTHER" id="PTHR22950:SF683">
    <property type="entry name" value="AMINO ACID TRANSPORTER (EUROFUNG)"/>
    <property type="match status" value="1"/>
</dbReference>
<feature type="transmembrane region" description="Helical" evidence="7">
    <location>
        <begin position="395"/>
        <end position="415"/>
    </location>
</feature>
<evidence type="ECO:0000256" key="3">
    <source>
        <dbReference type="ARBA" id="ARBA00022692"/>
    </source>
</evidence>
<proteinExistence type="inferred from homology"/>
<evidence type="ECO:0000313" key="10">
    <source>
        <dbReference type="Proteomes" id="UP000827549"/>
    </source>
</evidence>
<name>A0AAF0Y9Z0_9TREE</name>
<feature type="region of interest" description="Disordered" evidence="6">
    <location>
        <begin position="1"/>
        <end position="82"/>
    </location>
</feature>
<keyword evidence="4 7" id="KW-1133">Transmembrane helix</keyword>
<comment type="similarity">
    <text evidence="2">Belongs to the amino acid/polyamine transporter 2 family.</text>
</comment>
<feature type="transmembrane region" description="Helical" evidence="7">
    <location>
        <begin position="505"/>
        <end position="529"/>
    </location>
</feature>
<dbReference type="InterPro" id="IPR013057">
    <property type="entry name" value="AA_transpt_TM"/>
</dbReference>
<dbReference type="EMBL" id="CP086717">
    <property type="protein sequence ID" value="WOO82878.1"/>
    <property type="molecule type" value="Genomic_DNA"/>
</dbReference>
<keyword evidence="10" id="KW-1185">Reference proteome</keyword>
<dbReference type="GO" id="GO:0016020">
    <property type="term" value="C:membrane"/>
    <property type="evidence" value="ECO:0007669"/>
    <property type="project" value="UniProtKB-SubCell"/>
</dbReference>
<feature type="transmembrane region" description="Helical" evidence="7">
    <location>
        <begin position="238"/>
        <end position="259"/>
    </location>
</feature>
<evidence type="ECO:0000313" key="9">
    <source>
        <dbReference type="EMBL" id="WOO82878.1"/>
    </source>
</evidence>
<dbReference type="GO" id="GO:0015179">
    <property type="term" value="F:L-amino acid transmembrane transporter activity"/>
    <property type="evidence" value="ECO:0007669"/>
    <property type="project" value="TreeGrafter"/>
</dbReference>
<keyword evidence="5 7" id="KW-0472">Membrane</keyword>
<feature type="transmembrane region" description="Helical" evidence="7">
    <location>
        <begin position="312"/>
        <end position="333"/>
    </location>
</feature>
<feature type="transmembrane region" description="Helical" evidence="7">
    <location>
        <begin position="461"/>
        <end position="484"/>
    </location>
</feature>
<dbReference type="GeneID" id="87809584"/>
<protein>
    <submittedName>
        <fullName evidence="9">N amino acid transport system protein</fullName>
    </submittedName>
</protein>
<gene>
    <name evidence="9" type="primary">mtr_17</name>
    <name evidence="9" type="ORF">LOC62_04G006361</name>
</gene>
<evidence type="ECO:0000256" key="6">
    <source>
        <dbReference type="SAM" id="MobiDB-lite"/>
    </source>
</evidence>
<comment type="subcellular location">
    <subcellularLocation>
        <location evidence="1">Membrane</location>
        <topology evidence="1">Multi-pass membrane protein</topology>
    </subcellularLocation>
</comment>
<dbReference type="PANTHER" id="PTHR22950">
    <property type="entry name" value="AMINO ACID TRANSPORTER"/>
    <property type="match status" value="1"/>
</dbReference>
<evidence type="ECO:0000256" key="2">
    <source>
        <dbReference type="ARBA" id="ARBA00008066"/>
    </source>
</evidence>
<evidence type="ECO:0000256" key="7">
    <source>
        <dbReference type="SAM" id="Phobius"/>
    </source>
</evidence>
<evidence type="ECO:0000259" key="8">
    <source>
        <dbReference type="Pfam" id="PF01490"/>
    </source>
</evidence>
<dbReference type="RefSeq" id="XP_062628910.1">
    <property type="nucleotide sequence ID" value="XM_062772926.1"/>
</dbReference>
<dbReference type="Gene3D" id="1.20.1740.10">
    <property type="entry name" value="Amino acid/polyamine transporter I"/>
    <property type="match status" value="1"/>
</dbReference>
<feature type="transmembrane region" description="Helical" evidence="7">
    <location>
        <begin position="354"/>
        <end position="375"/>
    </location>
</feature>
<dbReference type="AlphaFoldDB" id="A0AAF0Y9Z0"/>
<dbReference type="Pfam" id="PF01490">
    <property type="entry name" value="Aa_trans"/>
    <property type="match status" value="1"/>
</dbReference>
<keyword evidence="3 7" id="KW-0812">Transmembrane</keyword>
<feature type="domain" description="Amino acid transporter transmembrane" evidence="8">
    <location>
        <begin position="134"/>
        <end position="525"/>
    </location>
</feature>
<feature type="transmembrane region" description="Helical" evidence="7">
    <location>
        <begin position="212"/>
        <end position="232"/>
    </location>
</feature>
<dbReference type="Proteomes" id="UP000827549">
    <property type="component" value="Chromosome 4"/>
</dbReference>
<evidence type="ECO:0000256" key="5">
    <source>
        <dbReference type="ARBA" id="ARBA00023136"/>
    </source>
</evidence>
<feature type="transmembrane region" description="Helical" evidence="7">
    <location>
        <begin position="271"/>
        <end position="292"/>
    </location>
</feature>
<evidence type="ECO:0000256" key="4">
    <source>
        <dbReference type="ARBA" id="ARBA00022989"/>
    </source>
</evidence>
<accession>A0AAF0Y9Z0</accession>
<feature type="transmembrane region" description="Helical" evidence="7">
    <location>
        <begin position="436"/>
        <end position="455"/>
    </location>
</feature>
<feature type="compositionally biased region" description="Basic and acidic residues" evidence="6">
    <location>
        <begin position="30"/>
        <end position="56"/>
    </location>
</feature>
<reference evidence="9" key="1">
    <citation type="submission" date="2023-10" db="EMBL/GenBank/DDBJ databases">
        <authorList>
            <person name="Noh H."/>
        </authorList>
    </citation>
    <scope>NUCLEOTIDE SEQUENCE</scope>
    <source>
        <strain evidence="9">DUCC4014</strain>
    </source>
</reference>
<organism evidence="9 10">
    <name type="scientific">Vanrija pseudolonga</name>
    <dbReference type="NCBI Taxonomy" id="143232"/>
    <lineage>
        <taxon>Eukaryota</taxon>
        <taxon>Fungi</taxon>
        <taxon>Dikarya</taxon>
        <taxon>Basidiomycota</taxon>
        <taxon>Agaricomycotina</taxon>
        <taxon>Tremellomycetes</taxon>
        <taxon>Trichosporonales</taxon>
        <taxon>Trichosporonaceae</taxon>
        <taxon>Vanrija</taxon>
    </lineage>
</organism>